<comment type="subcellular location">
    <subcellularLocation>
        <location evidence="6">Cytoplasm</location>
    </subcellularLocation>
</comment>
<proteinExistence type="inferred from homology"/>
<dbReference type="InterPro" id="IPR005139">
    <property type="entry name" value="PCRF"/>
</dbReference>
<keyword evidence="6" id="KW-0963">Cytoplasm</keyword>
<dbReference type="PROSITE" id="PS00745">
    <property type="entry name" value="RF_PROK_I"/>
    <property type="match status" value="1"/>
</dbReference>
<comment type="PTM">
    <text evidence="6">Methylated by PrmC. Methylation increases the termination efficiency of RF2.</text>
</comment>
<dbReference type="InterPro" id="IPR004374">
    <property type="entry name" value="PrfB"/>
</dbReference>
<accession>A0ABX1VXK1</accession>
<dbReference type="HAMAP" id="MF_00094">
    <property type="entry name" value="Rel_fac_2"/>
    <property type="match status" value="1"/>
</dbReference>
<feature type="modified residue" description="N5-methylglutamine" evidence="6">
    <location>
        <position position="252"/>
    </location>
</feature>
<keyword evidence="9" id="KW-1185">Reference proteome</keyword>
<comment type="function">
    <text evidence="1 6">Peptide chain release factor 2 directs the termination of translation in response to the peptide chain termination codons UGA and UAA.</text>
</comment>
<evidence type="ECO:0000256" key="6">
    <source>
        <dbReference type="HAMAP-Rule" id="MF_00094"/>
    </source>
</evidence>
<dbReference type="Gene3D" id="3.30.70.1660">
    <property type="match status" value="1"/>
</dbReference>
<dbReference type="Proteomes" id="UP000539052">
    <property type="component" value="Unassembled WGS sequence"/>
</dbReference>
<dbReference type="SMART" id="SM00937">
    <property type="entry name" value="PCRF"/>
    <property type="match status" value="1"/>
</dbReference>
<evidence type="ECO:0000256" key="5">
    <source>
        <dbReference type="ARBA" id="ARBA00022917"/>
    </source>
</evidence>
<name>A0ABX1VXK1_9FIRM</name>
<comment type="caution">
    <text evidence="8">The sequence shown here is derived from an EMBL/GenBank/DDBJ whole genome shotgun (WGS) entry which is preliminary data.</text>
</comment>
<keyword evidence="5 6" id="KW-0648">Protein biosynthesis</keyword>
<dbReference type="RefSeq" id="WP_170824187.1">
    <property type="nucleotide sequence ID" value="NZ_JAAOXG010000088.1"/>
</dbReference>
<gene>
    <name evidence="6" type="primary">prfB</name>
    <name evidence="8" type="ORF">G9470_25730</name>
</gene>
<dbReference type="Pfam" id="PF03462">
    <property type="entry name" value="PCRF"/>
    <property type="match status" value="1"/>
</dbReference>
<dbReference type="SUPFAM" id="SSF75620">
    <property type="entry name" value="Release factor"/>
    <property type="match status" value="1"/>
</dbReference>
<evidence type="ECO:0000313" key="9">
    <source>
        <dbReference type="Proteomes" id="UP000539052"/>
    </source>
</evidence>
<evidence type="ECO:0000259" key="7">
    <source>
        <dbReference type="PROSITE" id="PS00745"/>
    </source>
</evidence>
<comment type="similarity">
    <text evidence="2 6">Belongs to the prokaryotic/mitochondrial release factor family.</text>
</comment>
<dbReference type="PANTHER" id="PTHR43116:SF3">
    <property type="entry name" value="CLASS I PEPTIDE CHAIN RELEASE FACTOR"/>
    <property type="match status" value="1"/>
</dbReference>
<feature type="domain" description="Prokaryotic-type class I peptide chain release factors" evidence="7">
    <location>
        <begin position="245"/>
        <end position="261"/>
    </location>
</feature>
<dbReference type="Gene3D" id="3.30.160.20">
    <property type="match status" value="1"/>
</dbReference>
<keyword evidence="4 6" id="KW-0488">Methylation</keyword>
<protein>
    <recommendedName>
        <fullName evidence="3 6">Peptide chain release factor 2</fullName>
        <shortName evidence="6">RF-2</shortName>
    </recommendedName>
</protein>
<evidence type="ECO:0000256" key="4">
    <source>
        <dbReference type="ARBA" id="ARBA00022481"/>
    </source>
</evidence>
<dbReference type="InterPro" id="IPR045853">
    <property type="entry name" value="Pep_chain_release_fac_I_sf"/>
</dbReference>
<dbReference type="Pfam" id="PF00472">
    <property type="entry name" value="RF-1"/>
    <property type="match status" value="1"/>
</dbReference>
<sequence>MVELDQYKYELSTYEKPLVEVRDSLDLDNKLKRIDELDKSMEEPGFWEDPEQSGKIVQLAKNLKDTVQGYKELEQQYEDIGVMIQMGNEENDASLIPEIAQMLAELKEHLEEMRISTLLSGEYDSYNAILRLNAGAGGTESCDWCSMLYRMFCRWAEKKGFQTEVLDYLDGDEAGIKSVTIQINGVNAFGYLKSEKGVHRLVRISPFNAAGKRQTSFVSCDVMPDIEEDLDVDINDEDLRIDTYRSSGAGGQHINKTSSAIRITHLPTGIVVQCQNERSQFQNKDKAMQMLKAKLYMLKQQENAEKLSGIRGDVTEIGWGNQIRSYVLQPYTMVKDHRTNSETGNVNSVLDGALDQFMYAYLRWLSTGAKAGEDSAEI</sequence>
<evidence type="ECO:0000313" key="8">
    <source>
        <dbReference type="EMBL" id="NNJ33160.1"/>
    </source>
</evidence>
<dbReference type="PANTHER" id="PTHR43116">
    <property type="entry name" value="PEPTIDE CHAIN RELEASE FACTOR 2"/>
    <property type="match status" value="1"/>
</dbReference>
<evidence type="ECO:0000256" key="1">
    <source>
        <dbReference type="ARBA" id="ARBA00002613"/>
    </source>
</evidence>
<dbReference type="Gene3D" id="1.20.58.410">
    <property type="entry name" value="Release factor"/>
    <property type="match status" value="1"/>
</dbReference>
<evidence type="ECO:0000256" key="2">
    <source>
        <dbReference type="ARBA" id="ARBA00010835"/>
    </source>
</evidence>
<reference evidence="8 9" key="1">
    <citation type="submission" date="2020-03" db="EMBL/GenBank/DDBJ databases">
        <title>Genome Sequence of industrial isolate, B5A.</title>
        <authorList>
            <person name="Sharma S."/>
            <person name="Patil P.B."/>
            <person name="Korpole S."/>
        </authorList>
    </citation>
    <scope>NUCLEOTIDE SEQUENCE [LARGE SCALE GENOMIC DNA]</scope>
    <source>
        <strain evidence="8 9">PI-S10-B5A</strain>
    </source>
</reference>
<dbReference type="InterPro" id="IPR000352">
    <property type="entry name" value="Pep_chain_release_fac_I"/>
</dbReference>
<evidence type="ECO:0000256" key="3">
    <source>
        <dbReference type="ARBA" id="ARBA00019192"/>
    </source>
</evidence>
<dbReference type="NCBIfam" id="TIGR00020">
    <property type="entry name" value="prfB"/>
    <property type="match status" value="1"/>
</dbReference>
<organism evidence="8 9">
    <name type="scientific">Lacrimispora defluvii</name>
    <dbReference type="NCBI Taxonomy" id="2719233"/>
    <lineage>
        <taxon>Bacteria</taxon>
        <taxon>Bacillati</taxon>
        <taxon>Bacillota</taxon>
        <taxon>Clostridia</taxon>
        <taxon>Lachnospirales</taxon>
        <taxon>Lachnospiraceae</taxon>
        <taxon>Lacrimispora</taxon>
    </lineage>
</organism>
<dbReference type="EMBL" id="JAAOXG010000088">
    <property type="protein sequence ID" value="NNJ33160.1"/>
    <property type="molecule type" value="Genomic_DNA"/>
</dbReference>